<keyword evidence="4" id="KW-1185">Reference proteome</keyword>
<keyword evidence="3" id="KW-0407">Ion channel</keyword>
<keyword evidence="1" id="KW-1133">Transmembrane helix</keyword>
<accession>A0A2P7SPX5</accession>
<dbReference type="Proteomes" id="UP000241229">
    <property type="component" value="Unassembled WGS sequence"/>
</dbReference>
<gene>
    <name evidence="3" type="ORF">C7I84_05985</name>
</gene>
<evidence type="ECO:0000259" key="2">
    <source>
        <dbReference type="Pfam" id="PF07885"/>
    </source>
</evidence>
<keyword evidence="1" id="KW-0812">Transmembrane</keyword>
<feature type="transmembrane region" description="Helical" evidence="1">
    <location>
        <begin position="16"/>
        <end position="38"/>
    </location>
</feature>
<dbReference type="OrthoDB" id="2974133at2"/>
<feature type="transmembrane region" description="Helical" evidence="1">
    <location>
        <begin position="104"/>
        <end position="123"/>
    </location>
</feature>
<dbReference type="InterPro" id="IPR013099">
    <property type="entry name" value="K_chnl_dom"/>
</dbReference>
<keyword evidence="3" id="KW-0406">Ion transport</keyword>
<keyword evidence="1" id="KW-0472">Membrane</keyword>
<protein>
    <submittedName>
        <fullName evidence="3">Two pore domain potassium channel family protein</fullName>
    </submittedName>
</protein>
<evidence type="ECO:0000313" key="4">
    <source>
        <dbReference type="Proteomes" id="UP000241229"/>
    </source>
</evidence>
<proteinExistence type="predicted"/>
<feature type="transmembrane region" description="Helical" evidence="1">
    <location>
        <begin position="59"/>
        <end position="84"/>
    </location>
</feature>
<dbReference type="Pfam" id="PF07885">
    <property type="entry name" value="Ion_trans_2"/>
    <property type="match status" value="1"/>
</dbReference>
<dbReference type="Gene3D" id="1.10.287.70">
    <property type="match status" value="1"/>
</dbReference>
<keyword evidence="3" id="KW-0813">Transport</keyword>
<feature type="transmembrane region" description="Helical" evidence="1">
    <location>
        <begin position="135"/>
        <end position="156"/>
    </location>
</feature>
<dbReference type="EMBL" id="PXYK01000004">
    <property type="protein sequence ID" value="PSJ64491.1"/>
    <property type="molecule type" value="Genomic_DNA"/>
</dbReference>
<name>A0A2P7SPX5_9HYPH</name>
<evidence type="ECO:0000313" key="3">
    <source>
        <dbReference type="EMBL" id="PSJ64491.1"/>
    </source>
</evidence>
<comment type="caution">
    <text evidence="3">The sequence shown here is derived from an EMBL/GenBank/DDBJ whole genome shotgun (WGS) entry which is preliminary data.</text>
</comment>
<sequence length="161" mass="17366">MLCCYRTDVCTRHRDVSLLATAITVSALLALVTVLLNFEVLSIVGAMRRRFSLPMRVEVLYLIVAAVFAHLVSIGLYALAYAWMAQHPELGSLSGETTGSAGDFFYFSVACYTTLGFGEIFAIGPIRIVAALEGLNGLVLITWSASFAYAATSGLWDREGG</sequence>
<dbReference type="AlphaFoldDB" id="A0A2P7SPX5"/>
<dbReference type="SUPFAM" id="SSF81324">
    <property type="entry name" value="Voltage-gated potassium channels"/>
    <property type="match status" value="1"/>
</dbReference>
<evidence type="ECO:0000256" key="1">
    <source>
        <dbReference type="SAM" id="Phobius"/>
    </source>
</evidence>
<dbReference type="GO" id="GO:0034220">
    <property type="term" value="P:monoatomic ion transmembrane transport"/>
    <property type="evidence" value="ECO:0007669"/>
    <property type="project" value="UniProtKB-KW"/>
</dbReference>
<reference evidence="3 4" key="1">
    <citation type="submission" date="2018-03" db="EMBL/GenBank/DDBJ databases">
        <title>The draft genome of Mesorhizobium sp. 6GN-30.</title>
        <authorList>
            <person name="Liu L."/>
            <person name="Li L."/>
            <person name="Wang T."/>
            <person name="Zhang X."/>
            <person name="Liang L."/>
        </authorList>
    </citation>
    <scope>NUCLEOTIDE SEQUENCE [LARGE SCALE GENOMIC DNA]</scope>
    <source>
        <strain evidence="3 4">6GN30</strain>
    </source>
</reference>
<organism evidence="3 4">
    <name type="scientific">Kumtagia ephedrae</name>
    <dbReference type="NCBI Taxonomy" id="2116701"/>
    <lineage>
        <taxon>Bacteria</taxon>
        <taxon>Pseudomonadati</taxon>
        <taxon>Pseudomonadota</taxon>
        <taxon>Alphaproteobacteria</taxon>
        <taxon>Hyphomicrobiales</taxon>
        <taxon>Phyllobacteriaceae</taxon>
        <taxon>Kumtagia</taxon>
    </lineage>
</organism>
<feature type="domain" description="Potassium channel" evidence="2">
    <location>
        <begin position="73"/>
        <end position="146"/>
    </location>
</feature>